<dbReference type="EMBL" id="LECT01000007">
    <property type="protein sequence ID" value="KLU07048.1"/>
    <property type="molecule type" value="Genomic_DNA"/>
</dbReference>
<dbReference type="SUPFAM" id="SSF143597">
    <property type="entry name" value="YojJ-like"/>
    <property type="match status" value="1"/>
</dbReference>
<dbReference type="AlphaFoldDB" id="A0A0J1BKU3"/>
<evidence type="ECO:0000313" key="2">
    <source>
        <dbReference type="EMBL" id="KLU07048.1"/>
    </source>
</evidence>
<dbReference type="STRING" id="595434.RISK_000849"/>
<gene>
    <name evidence="2" type="ORF">RISK_000849</name>
</gene>
<dbReference type="InterPro" id="IPR048551">
    <property type="entry name" value="DACNV"/>
</dbReference>
<dbReference type="Pfam" id="PF21751">
    <property type="entry name" value="DACNV"/>
    <property type="match status" value="1"/>
</dbReference>
<reference evidence="2" key="1">
    <citation type="submission" date="2015-05" db="EMBL/GenBank/DDBJ databases">
        <title>Permanent draft genome of Rhodopirellula islandicus K833.</title>
        <authorList>
            <person name="Kizina J."/>
            <person name="Richter M."/>
            <person name="Glockner F.O."/>
            <person name="Harder J."/>
        </authorList>
    </citation>
    <scope>NUCLEOTIDE SEQUENCE [LARGE SCALE GENOMIC DNA]</scope>
    <source>
        <strain evidence="2">K833</strain>
    </source>
</reference>
<sequence>MRRDVFFTPHFAMFWFRQLERDPGGLGENVVGTVADAGQPDRNGRSHSPRGDGGMVAVLDILNVGAHAHGCHSDENALSGTANSMDQFSSYPAEMASVLSKQWESRGFPSDLLPPNASLVSLLDVCYQASLLREEDSPVRCRVIYASRTHLQSVTTEQPRPHVLSFSEPATLSPHNLRKLYAAADFYRAALAVTTDDDGTLVIWGLVVTGTEWVNRVEGSRFDGVSLPPNLVVHAIRPGHLVASSGYLRVLETNQGQLLIDGFDPFRSTWISSRFANVREELLRRVPDEQVSEAGETRVCESFVRDLAQSVVRRVLRLVRNRRHGGLMVVLPNGAHDDGTCEQWLRFRVQFQSDDSTLLYREMMQRLMARALAVATTRQLAVLTWSDYQQFRDAELRRLDDQLIDFSHFLADMMTVDGALILDHSFRLIGFGGEILGDTPVQNIHRATDIEGHQTVVEPADSAGTRHRSAYRLINGLNRAIAVVVSQDGDVRFVAHHNGQLTYWPYLP</sequence>
<dbReference type="Proteomes" id="UP000036367">
    <property type="component" value="Unassembled WGS sequence"/>
</dbReference>
<name>A0A0J1BKU3_RHOIS</name>
<organism evidence="2 3">
    <name type="scientific">Rhodopirellula islandica</name>
    <dbReference type="NCBI Taxonomy" id="595434"/>
    <lineage>
        <taxon>Bacteria</taxon>
        <taxon>Pseudomonadati</taxon>
        <taxon>Planctomycetota</taxon>
        <taxon>Planctomycetia</taxon>
        <taxon>Pirellulales</taxon>
        <taxon>Pirellulaceae</taxon>
        <taxon>Rhodopirellula</taxon>
    </lineage>
</organism>
<feature type="domain" description="Probable sensor" evidence="1">
    <location>
        <begin position="111"/>
        <end position="207"/>
    </location>
</feature>
<proteinExistence type="predicted"/>
<comment type="caution">
    <text evidence="2">The sequence shown here is derived from an EMBL/GenBank/DDBJ whole genome shotgun (WGS) entry which is preliminary data.</text>
</comment>
<keyword evidence="3" id="KW-1185">Reference proteome</keyword>
<dbReference type="InterPro" id="IPR036888">
    <property type="entry name" value="DNA_integrity_DisA_N_sf"/>
</dbReference>
<evidence type="ECO:0000259" key="1">
    <source>
        <dbReference type="Pfam" id="PF21751"/>
    </source>
</evidence>
<dbReference type="PATRIC" id="fig|595434.4.peg.820"/>
<protein>
    <recommendedName>
        <fullName evidence="1">Probable sensor domain-containing protein</fullName>
    </recommendedName>
</protein>
<accession>A0A0J1BKU3</accession>
<evidence type="ECO:0000313" key="3">
    <source>
        <dbReference type="Proteomes" id="UP000036367"/>
    </source>
</evidence>